<sequence>MAVWSLTTMLTVAFSYKVAVVMRFLVLQVAVWTMTIATVLGGFYAFFLHREVEGDKVIKRQGYNG</sequence>
<organism evidence="2 3">
    <name type="scientific">Panicum virgatum</name>
    <name type="common">Blackwell switchgrass</name>
    <dbReference type="NCBI Taxonomy" id="38727"/>
    <lineage>
        <taxon>Eukaryota</taxon>
        <taxon>Viridiplantae</taxon>
        <taxon>Streptophyta</taxon>
        <taxon>Embryophyta</taxon>
        <taxon>Tracheophyta</taxon>
        <taxon>Spermatophyta</taxon>
        <taxon>Magnoliopsida</taxon>
        <taxon>Liliopsida</taxon>
        <taxon>Poales</taxon>
        <taxon>Poaceae</taxon>
        <taxon>PACMAD clade</taxon>
        <taxon>Panicoideae</taxon>
        <taxon>Panicodae</taxon>
        <taxon>Paniceae</taxon>
        <taxon>Panicinae</taxon>
        <taxon>Panicum</taxon>
        <taxon>Panicum sect. Hiantes</taxon>
    </lineage>
</organism>
<keyword evidence="1" id="KW-0812">Transmembrane</keyword>
<accession>A0A8T0T1X2</accession>
<comment type="caution">
    <text evidence="2">The sequence shown here is derived from an EMBL/GenBank/DDBJ whole genome shotgun (WGS) entry which is preliminary data.</text>
</comment>
<feature type="transmembrane region" description="Helical" evidence="1">
    <location>
        <begin position="25"/>
        <end position="47"/>
    </location>
</feature>
<dbReference type="Pfam" id="PF20100">
    <property type="entry name" value="DUF6490"/>
    <property type="match status" value="1"/>
</dbReference>
<proteinExistence type="predicted"/>
<evidence type="ECO:0000313" key="3">
    <source>
        <dbReference type="Proteomes" id="UP000823388"/>
    </source>
</evidence>
<keyword evidence="1" id="KW-0472">Membrane</keyword>
<dbReference type="EMBL" id="CM029044">
    <property type="protein sequence ID" value="KAG2604327.1"/>
    <property type="molecule type" value="Genomic_DNA"/>
</dbReference>
<dbReference type="PANTHER" id="PTHR46610">
    <property type="entry name" value="OS05G0181300 PROTEIN"/>
    <property type="match status" value="1"/>
</dbReference>
<dbReference type="InterPro" id="IPR045501">
    <property type="entry name" value="DUF6490"/>
</dbReference>
<evidence type="ECO:0000256" key="1">
    <source>
        <dbReference type="SAM" id="Phobius"/>
    </source>
</evidence>
<keyword evidence="3" id="KW-1185">Reference proteome</keyword>
<keyword evidence="1" id="KW-1133">Transmembrane helix</keyword>
<name>A0A8T0T1X2_PANVG</name>
<protein>
    <submittedName>
        <fullName evidence="2">Uncharacterized protein</fullName>
    </submittedName>
</protein>
<dbReference type="PANTHER" id="PTHR46610:SF7">
    <property type="entry name" value="OS02G0216300 PROTEIN"/>
    <property type="match status" value="1"/>
</dbReference>
<evidence type="ECO:0000313" key="2">
    <source>
        <dbReference type="EMBL" id="KAG2604327.1"/>
    </source>
</evidence>
<dbReference type="Proteomes" id="UP000823388">
    <property type="component" value="Chromosome 4N"/>
</dbReference>
<gene>
    <name evidence="2" type="ORF">PVAP13_4NG047008</name>
</gene>
<reference evidence="2" key="1">
    <citation type="submission" date="2020-05" db="EMBL/GenBank/DDBJ databases">
        <title>WGS assembly of Panicum virgatum.</title>
        <authorList>
            <person name="Lovell J.T."/>
            <person name="Jenkins J."/>
            <person name="Shu S."/>
            <person name="Juenger T.E."/>
            <person name="Schmutz J."/>
        </authorList>
    </citation>
    <scope>NUCLEOTIDE SEQUENCE</scope>
    <source>
        <strain evidence="2">AP13</strain>
    </source>
</reference>
<dbReference type="AlphaFoldDB" id="A0A8T0T1X2"/>